<gene>
    <name evidence="2" type="ORF">DEA37_0003630</name>
</gene>
<comment type="caution">
    <text evidence="2">The sequence shown here is derived from an EMBL/GenBank/DDBJ whole genome shotgun (WGS) entry which is preliminary data.</text>
</comment>
<proteinExistence type="predicted"/>
<feature type="compositionally biased region" description="Polar residues" evidence="1">
    <location>
        <begin position="1"/>
        <end position="11"/>
    </location>
</feature>
<dbReference type="AlphaFoldDB" id="A0A5J4NGC6"/>
<feature type="region of interest" description="Disordered" evidence="1">
    <location>
        <begin position="74"/>
        <end position="142"/>
    </location>
</feature>
<feature type="compositionally biased region" description="Low complexity" evidence="1">
    <location>
        <begin position="80"/>
        <end position="91"/>
    </location>
</feature>
<name>A0A5J4NGC6_9TREM</name>
<organism evidence="2 3">
    <name type="scientific">Paragonimus westermani</name>
    <dbReference type="NCBI Taxonomy" id="34504"/>
    <lineage>
        <taxon>Eukaryota</taxon>
        <taxon>Metazoa</taxon>
        <taxon>Spiralia</taxon>
        <taxon>Lophotrochozoa</taxon>
        <taxon>Platyhelminthes</taxon>
        <taxon>Trematoda</taxon>
        <taxon>Digenea</taxon>
        <taxon>Plagiorchiida</taxon>
        <taxon>Troglotremata</taxon>
        <taxon>Troglotrematidae</taxon>
        <taxon>Paragonimus</taxon>
    </lineage>
</organism>
<protein>
    <submittedName>
        <fullName evidence="2">Uncharacterized protein</fullName>
    </submittedName>
</protein>
<sequence>MKLSTEANTSRARILDGRQNTNNKEDNVDSLRYKTMPMGDGPTSSNYNAPPLDSVSCCGDVSRRPPKMIDILSDVEKESVSTSRSGISSVTPRQRITESLKLPDNQTSSPKSLRIKPNTISESNKHSSTTGTSSNSNKPSGIAGREKLLEWLRTSQAKRDENNRQVFTRWIDRIDSMNHQENTTINSTPSAVTASGNSDALDYPSVNFYTTPQTPPGLLATPTFYIRNAMGLMTTSNVRTNQNLSKLASFIPASYNIEGTPFGIGPFMSNITPHVLTVFSPPNSVGTLPPGSYHASSTDSLTDSSENLKPDFLSQTTTIHSNFTNSNVENHLDETSNSLQAVADNPTITRPVSTSCTRMTNEDQSMNRSVVVPSISSYISQTSALNSTAASLVSYNTHGLTDEPPQPHYVTMPMVNNPLYTPVFYYYCYQNQLSFAQNLLHHSPLKLFDPGQQLVYLVPTVGPHSSLTAMSQPMYIPDSGMCVPAYQPIPDQSNYDLTNLNSDSSMYRMFETSSYSSTISTLPAYSENIEGGTETSSSDPINVLSMENDATLRVNQKSTSEPLSTAPRCSVNTLDFDVNQWYTILQDIGCSSSLSDSSSIPTSVEVNNSNLSQTHIGNSHFTETAVVTDERQTGKV</sequence>
<reference evidence="2 3" key="1">
    <citation type="journal article" date="2019" name="Gigascience">
        <title>Whole-genome sequence of the oriental lung fluke Paragonimus westermani.</title>
        <authorList>
            <person name="Oey H."/>
            <person name="Zakrzewski M."/>
            <person name="Narain K."/>
            <person name="Devi K.R."/>
            <person name="Agatsuma T."/>
            <person name="Nawaratna S."/>
            <person name="Gobert G.N."/>
            <person name="Jones M.K."/>
            <person name="Ragan M.A."/>
            <person name="McManus D.P."/>
            <person name="Krause L."/>
        </authorList>
    </citation>
    <scope>NUCLEOTIDE SEQUENCE [LARGE SCALE GENOMIC DNA]</scope>
    <source>
        <strain evidence="2 3">IND2009</strain>
    </source>
</reference>
<evidence type="ECO:0000313" key="2">
    <source>
        <dbReference type="EMBL" id="KAA3674532.1"/>
    </source>
</evidence>
<feature type="region of interest" description="Disordered" evidence="1">
    <location>
        <begin position="1"/>
        <end position="30"/>
    </location>
</feature>
<evidence type="ECO:0000313" key="3">
    <source>
        <dbReference type="Proteomes" id="UP000324629"/>
    </source>
</evidence>
<accession>A0A5J4NGC6</accession>
<keyword evidence="3" id="KW-1185">Reference proteome</keyword>
<dbReference type="Proteomes" id="UP000324629">
    <property type="component" value="Unassembled WGS sequence"/>
</dbReference>
<feature type="compositionally biased region" description="Low complexity" evidence="1">
    <location>
        <begin position="126"/>
        <end position="141"/>
    </location>
</feature>
<dbReference type="EMBL" id="QNGE01003083">
    <property type="protein sequence ID" value="KAA3674532.1"/>
    <property type="molecule type" value="Genomic_DNA"/>
</dbReference>
<evidence type="ECO:0000256" key="1">
    <source>
        <dbReference type="SAM" id="MobiDB-lite"/>
    </source>
</evidence>